<feature type="compositionally biased region" description="Basic and acidic residues" evidence="1">
    <location>
        <begin position="1"/>
        <end position="16"/>
    </location>
</feature>
<sequence>MAAKKDTTKSTSETRPENYIPQKGNKATLTLADFSDDNLFGELRRRGYHGTLQYSKTINV</sequence>
<keyword evidence="3" id="KW-1185">Reference proteome</keyword>
<dbReference type="RefSeq" id="WP_136416015.1">
    <property type="nucleotide sequence ID" value="NZ_CP039396.1"/>
</dbReference>
<dbReference type="Proteomes" id="UP000297149">
    <property type="component" value="Chromosome"/>
</dbReference>
<evidence type="ECO:0000313" key="3">
    <source>
        <dbReference type="Proteomes" id="UP000297149"/>
    </source>
</evidence>
<evidence type="ECO:0000313" key="2">
    <source>
        <dbReference type="EMBL" id="QCD42799.1"/>
    </source>
</evidence>
<accession>A0A4P7W428</accession>
<dbReference type="KEGG" id="ddb:E7747_11195"/>
<evidence type="ECO:0000256" key="1">
    <source>
        <dbReference type="SAM" id="MobiDB-lite"/>
    </source>
</evidence>
<name>A0A4P7W428_9BACT</name>
<organism evidence="2 3">
    <name type="scientific">Duncaniella dubosii</name>
    <dbReference type="NCBI Taxonomy" id="2518971"/>
    <lineage>
        <taxon>Bacteria</taxon>
        <taxon>Pseudomonadati</taxon>
        <taxon>Bacteroidota</taxon>
        <taxon>Bacteroidia</taxon>
        <taxon>Bacteroidales</taxon>
        <taxon>Muribaculaceae</taxon>
        <taxon>Duncaniella</taxon>
    </lineage>
</organism>
<dbReference type="AlphaFoldDB" id="A0A4P7W428"/>
<protein>
    <submittedName>
        <fullName evidence="2">Uncharacterized protein</fullName>
    </submittedName>
</protein>
<dbReference type="EMBL" id="CP039396">
    <property type="protein sequence ID" value="QCD42799.1"/>
    <property type="molecule type" value="Genomic_DNA"/>
</dbReference>
<proteinExistence type="predicted"/>
<gene>
    <name evidence="2" type="ORF">E7747_11195</name>
</gene>
<reference evidence="3" key="1">
    <citation type="submission" date="2019-02" db="EMBL/GenBank/DDBJ databases">
        <title>Isolation and identification of novel species under the genus Muribaculum.</title>
        <authorList>
            <person name="Miyake S."/>
            <person name="Ding Y."/>
            <person name="Low A."/>
            <person name="Soh M."/>
            <person name="Seedorf H."/>
        </authorList>
    </citation>
    <scope>NUCLEOTIDE SEQUENCE [LARGE SCALE GENOMIC DNA]</scope>
    <source>
        <strain evidence="3">H5</strain>
    </source>
</reference>
<feature type="region of interest" description="Disordered" evidence="1">
    <location>
        <begin position="1"/>
        <end position="25"/>
    </location>
</feature>